<dbReference type="RefSeq" id="WP_146787167.1">
    <property type="nucleotide sequence ID" value="NZ_BAABIO010000001.1"/>
</dbReference>
<evidence type="ECO:0000313" key="2">
    <source>
        <dbReference type="EMBL" id="QEC56446.1"/>
    </source>
</evidence>
<protein>
    <submittedName>
        <fullName evidence="2">General stress protein</fullName>
    </submittedName>
</protein>
<dbReference type="KEGG" id="fgg:FSB75_11255"/>
<sequence length="75" mass="8222">MQNSEKREEPKSKRGFAAMTAERQREIASQGGRAAHEQGVAHEWSKDEARAAGKKGGQASGFRRRISSPSLDVLL</sequence>
<feature type="region of interest" description="Disordered" evidence="1">
    <location>
        <begin position="1"/>
        <end position="75"/>
    </location>
</feature>
<dbReference type="EMBL" id="CP042433">
    <property type="protein sequence ID" value="QEC56446.1"/>
    <property type="molecule type" value="Genomic_DNA"/>
</dbReference>
<name>A0A5B8UJ69_9BACT</name>
<organism evidence="2 3">
    <name type="scientific">Flavisolibacter ginsenosidimutans</name>
    <dbReference type="NCBI Taxonomy" id="661481"/>
    <lineage>
        <taxon>Bacteria</taxon>
        <taxon>Pseudomonadati</taxon>
        <taxon>Bacteroidota</taxon>
        <taxon>Chitinophagia</taxon>
        <taxon>Chitinophagales</taxon>
        <taxon>Chitinophagaceae</taxon>
        <taxon>Flavisolibacter</taxon>
    </lineage>
</organism>
<evidence type="ECO:0000256" key="1">
    <source>
        <dbReference type="SAM" id="MobiDB-lite"/>
    </source>
</evidence>
<dbReference type="OrthoDB" id="9814245at2"/>
<reference evidence="2 3" key="1">
    <citation type="journal article" date="2015" name="Int. J. Syst. Evol. Microbiol.">
        <title>Flavisolibacter ginsenosidimutans sp. nov., with ginsenoside-converting activity isolated from soil used for cultivating ginseng.</title>
        <authorList>
            <person name="Zhao Y."/>
            <person name="Liu Q."/>
            <person name="Kang M.S."/>
            <person name="Jin F."/>
            <person name="Yu H."/>
            <person name="Im W.T."/>
        </authorList>
    </citation>
    <scope>NUCLEOTIDE SEQUENCE [LARGE SCALE GENOMIC DNA]</scope>
    <source>
        <strain evidence="2 3">Gsoil 636</strain>
    </source>
</reference>
<evidence type="ECO:0000313" key="3">
    <source>
        <dbReference type="Proteomes" id="UP000321204"/>
    </source>
</evidence>
<keyword evidence="3" id="KW-1185">Reference proteome</keyword>
<gene>
    <name evidence="2" type="ORF">FSB75_11255</name>
</gene>
<feature type="compositionally biased region" description="Basic and acidic residues" evidence="1">
    <location>
        <begin position="1"/>
        <end position="12"/>
    </location>
</feature>
<proteinExistence type="predicted"/>
<accession>A0A5B8UJ69</accession>
<dbReference type="Pfam" id="PF10685">
    <property type="entry name" value="KGG"/>
    <property type="match status" value="2"/>
</dbReference>
<dbReference type="Proteomes" id="UP000321204">
    <property type="component" value="Chromosome"/>
</dbReference>
<feature type="compositionally biased region" description="Basic and acidic residues" evidence="1">
    <location>
        <begin position="34"/>
        <end position="51"/>
    </location>
</feature>
<dbReference type="InterPro" id="IPR019626">
    <property type="entry name" value="Stress-induced_KGG_rpt"/>
</dbReference>
<dbReference type="AlphaFoldDB" id="A0A5B8UJ69"/>